<dbReference type="EC" id="2.5.1.25" evidence="2"/>
<evidence type="ECO:0000256" key="1">
    <source>
        <dbReference type="ARBA" id="ARBA00004123"/>
    </source>
</evidence>
<evidence type="ECO:0000256" key="6">
    <source>
        <dbReference type="ARBA" id="ARBA00023242"/>
    </source>
</evidence>
<reference evidence="13" key="1">
    <citation type="journal article" date="2020" name="Ecol. Evol.">
        <title>Genome structure and content of the rice root-knot nematode (Meloidogyne graminicola).</title>
        <authorList>
            <person name="Phan N.T."/>
            <person name="Danchin E.G.J."/>
            <person name="Klopp C."/>
            <person name="Perfus-Barbeoch L."/>
            <person name="Kozlowski D.K."/>
            <person name="Koutsovoulos G.D."/>
            <person name="Lopez-Roques C."/>
            <person name="Bouchez O."/>
            <person name="Zahm M."/>
            <person name="Besnard G."/>
            <person name="Bellafiore S."/>
        </authorList>
    </citation>
    <scope>NUCLEOTIDE SEQUENCE</scope>
    <source>
        <strain evidence="13">VN-18</strain>
    </source>
</reference>
<evidence type="ECO:0000256" key="7">
    <source>
        <dbReference type="ARBA" id="ARBA00037050"/>
    </source>
</evidence>
<keyword evidence="14" id="KW-1185">Reference proteome</keyword>
<organism evidence="13 14">
    <name type="scientific">Meloidogyne graminicola</name>
    <dbReference type="NCBI Taxonomy" id="189291"/>
    <lineage>
        <taxon>Eukaryota</taxon>
        <taxon>Metazoa</taxon>
        <taxon>Ecdysozoa</taxon>
        <taxon>Nematoda</taxon>
        <taxon>Chromadorea</taxon>
        <taxon>Rhabditida</taxon>
        <taxon>Tylenchina</taxon>
        <taxon>Tylenchomorpha</taxon>
        <taxon>Tylenchoidea</taxon>
        <taxon>Meloidogynidae</taxon>
        <taxon>Meloidogyninae</taxon>
        <taxon>Meloidogyne</taxon>
    </lineage>
</organism>
<comment type="catalytic activity">
    <reaction evidence="11">
        <text>a uridine in tRNA + S-adenosyl-L-methionine = a 3-[(3S)-3-amino-3-carboxypropyl]uridine in tRNA + S-methyl-5'-thioadenosine + H(+)</text>
        <dbReference type="Rhea" id="RHEA:62432"/>
        <dbReference type="Rhea" id="RHEA-COMP:13339"/>
        <dbReference type="Rhea" id="RHEA-COMP:16092"/>
        <dbReference type="ChEBI" id="CHEBI:15378"/>
        <dbReference type="ChEBI" id="CHEBI:17509"/>
        <dbReference type="ChEBI" id="CHEBI:59789"/>
        <dbReference type="ChEBI" id="CHEBI:65315"/>
        <dbReference type="ChEBI" id="CHEBI:82930"/>
        <dbReference type="EC" id="2.5.1.25"/>
    </reaction>
</comment>
<evidence type="ECO:0000256" key="3">
    <source>
        <dbReference type="ARBA" id="ARBA00022679"/>
    </source>
</evidence>
<evidence type="ECO:0000256" key="11">
    <source>
        <dbReference type="ARBA" id="ARBA00048718"/>
    </source>
</evidence>
<comment type="similarity">
    <text evidence="8">Belongs to the TDD superfamily. DTWD1 family.</text>
</comment>
<keyword evidence="6" id="KW-0539">Nucleus</keyword>
<dbReference type="OrthoDB" id="3173at2759"/>
<dbReference type="AlphaFoldDB" id="A0A8S9ZKA3"/>
<evidence type="ECO:0000259" key="12">
    <source>
        <dbReference type="SMART" id="SM01144"/>
    </source>
</evidence>
<dbReference type="SMART" id="SM01144">
    <property type="entry name" value="DTW"/>
    <property type="match status" value="1"/>
</dbReference>
<accession>A0A8S9ZKA3</accession>
<evidence type="ECO:0000256" key="8">
    <source>
        <dbReference type="ARBA" id="ARBA00038290"/>
    </source>
</evidence>
<gene>
    <name evidence="13" type="ORF">Mgra_00006772</name>
</gene>
<evidence type="ECO:0000256" key="10">
    <source>
        <dbReference type="ARBA" id="ARBA00042508"/>
    </source>
</evidence>
<keyword evidence="3" id="KW-0808">Transferase</keyword>
<evidence type="ECO:0000256" key="2">
    <source>
        <dbReference type="ARBA" id="ARBA00012386"/>
    </source>
</evidence>
<dbReference type="PANTHER" id="PTHR15627">
    <property type="entry name" value="NATURAL KILLER CELL-SPECIFIC ANTIGEN KLIP1"/>
    <property type="match status" value="1"/>
</dbReference>
<protein>
    <recommendedName>
        <fullName evidence="9">tRNA-uridine aminocarboxypropyltransferase 1</fullName>
        <ecNumber evidence="2">2.5.1.25</ecNumber>
    </recommendedName>
    <alternativeName>
        <fullName evidence="10">DTW domain-containing protein 1</fullName>
    </alternativeName>
</protein>
<sequence>MSEIITNQLPSSSLFTQLQLTSFQPIKNIKERLNCKICGRKRMYFCYSCRVYIGDVGNYIPKVKKEMDFSISFNFGLPFSVDIIKHRLELDGKSTAIHAILLAPEQTRIFDNFVDVPDYRFSPSTVVLCPSKCSISIDQYFKNFGPIKTLVVLDSTWNTVNTLKRLPQLEGLTWVHLCNYSTEYWRPQKGFSSEYLATIEAIYFACKEYIEIINGQIGGVEKDNEIKKLDGLLFWFYFFREIVNKN</sequence>
<dbReference type="InterPro" id="IPR051521">
    <property type="entry name" value="tRNA_Mod/Golgi_Maint"/>
</dbReference>
<dbReference type="GO" id="GO:0006400">
    <property type="term" value="P:tRNA modification"/>
    <property type="evidence" value="ECO:0007669"/>
    <property type="project" value="TreeGrafter"/>
</dbReference>
<evidence type="ECO:0000313" key="14">
    <source>
        <dbReference type="Proteomes" id="UP000605970"/>
    </source>
</evidence>
<evidence type="ECO:0000313" key="13">
    <source>
        <dbReference type="EMBL" id="KAF7633802.1"/>
    </source>
</evidence>
<comment type="caution">
    <text evidence="13">The sequence shown here is derived from an EMBL/GenBank/DDBJ whole genome shotgun (WGS) entry which is preliminary data.</text>
</comment>
<dbReference type="PANTHER" id="PTHR15627:SF8">
    <property type="entry name" value="TRNA-URIDINE AMINOCARBOXYPROPYLTRANSFERASE 1"/>
    <property type="match status" value="1"/>
</dbReference>
<dbReference type="EMBL" id="JABEBT010000069">
    <property type="protein sequence ID" value="KAF7633802.1"/>
    <property type="molecule type" value="Genomic_DNA"/>
</dbReference>
<feature type="domain" description="DTW" evidence="12">
    <location>
        <begin position="42"/>
        <end position="246"/>
    </location>
</feature>
<dbReference type="GO" id="GO:0016432">
    <property type="term" value="F:tRNA-uridine aminocarboxypropyltransferase activity"/>
    <property type="evidence" value="ECO:0007669"/>
    <property type="project" value="UniProtKB-EC"/>
</dbReference>
<evidence type="ECO:0000256" key="5">
    <source>
        <dbReference type="ARBA" id="ARBA00022694"/>
    </source>
</evidence>
<dbReference type="GO" id="GO:0005634">
    <property type="term" value="C:nucleus"/>
    <property type="evidence" value="ECO:0007669"/>
    <property type="project" value="UniProtKB-SubCell"/>
</dbReference>
<comment type="subcellular location">
    <subcellularLocation>
        <location evidence="1">Nucleus</location>
    </subcellularLocation>
</comment>
<name>A0A8S9ZKA3_9BILA</name>
<dbReference type="InterPro" id="IPR005636">
    <property type="entry name" value="DTW"/>
</dbReference>
<proteinExistence type="inferred from homology"/>
<keyword evidence="4" id="KW-0949">S-adenosyl-L-methionine</keyword>
<dbReference type="Proteomes" id="UP000605970">
    <property type="component" value="Unassembled WGS sequence"/>
</dbReference>
<keyword evidence="5" id="KW-0819">tRNA processing</keyword>
<evidence type="ECO:0000256" key="9">
    <source>
        <dbReference type="ARBA" id="ARBA00039242"/>
    </source>
</evidence>
<dbReference type="Pfam" id="PF03942">
    <property type="entry name" value="DTW"/>
    <property type="match status" value="1"/>
</dbReference>
<evidence type="ECO:0000256" key="4">
    <source>
        <dbReference type="ARBA" id="ARBA00022691"/>
    </source>
</evidence>
<comment type="function">
    <text evidence="7">Catalyzes the formation of 3-(3-amino-3-carboxypropyl)uridine (acp3U) at position 20 in the D-loop of several cytoplasmic tRNAs (acp3U(20)).</text>
</comment>